<gene>
    <name evidence="2" type="ORF">GETHOR_10560</name>
</gene>
<evidence type="ECO:0000256" key="1">
    <source>
        <dbReference type="SAM" id="Phobius"/>
    </source>
</evidence>
<keyword evidence="1" id="KW-0472">Membrane</keyword>
<keyword evidence="1" id="KW-1133">Transmembrane helix</keyword>
<keyword evidence="1" id="KW-0812">Transmembrane</keyword>
<accession>A0ABM8DPV3</accession>
<feature type="transmembrane region" description="Helical" evidence="1">
    <location>
        <begin position="12"/>
        <end position="31"/>
    </location>
</feature>
<keyword evidence="3" id="KW-1185">Reference proteome</keyword>
<sequence>MMALLAPRGGTPPPAAVLLLVPVVFLGVSWLTNRLMGLPALYAAFPADPTDPIERNLGWQQIEFGALRGHSPISLKVGRRCLHLKQPFPFQPAWWQGPASIPWDQIRIEKEANASAWAFMSAAEFRLGPEGRLIRLRGRAARRLQDLVKRRQECGPPAAGPIRPR</sequence>
<dbReference type="EMBL" id="AP027079">
    <property type="protein sequence ID" value="BDU68955.1"/>
    <property type="molecule type" value="Genomic_DNA"/>
</dbReference>
<reference evidence="3" key="1">
    <citation type="journal article" date="2023" name="Int. J. Syst. Evol. Microbiol.">
        <title>Mesoterricola silvestris gen. nov., sp. nov., Mesoterricola sediminis sp. nov., Geothrix oryzae sp. nov., Geothrix edaphica sp. nov., Geothrix rubra sp. nov., and Geothrix limicola sp. nov., six novel members of Acidobacteriota isolated from soils.</title>
        <authorList>
            <person name="Itoh H."/>
            <person name="Sugisawa Y."/>
            <person name="Mise K."/>
            <person name="Xu Z."/>
            <person name="Kuniyasu M."/>
            <person name="Ushijima N."/>
            <person name="Kawano K."/>
            <person name="Kobayashi E."/>
            <person name="Shiratori Y."/>
            <person name="Masuda Y."/>
            <person name="Senoo K."/>
        </authorList>
    </citation>
    <scope>NUCLEOTIDE SEQUENCE [LARGE SCALE GENOMIC DNA]</scope>
    <source>
        <strain evidence="3">Red222</strain>
    </source>
</reference>
<protein>
    <submittedName>
        <fullName evidence="2">Uncharacterized protein</fullName>
    </submittedName>
</protein>
<name>A0ABM8DPV3_9BACT</name>
<evidence type="ECO:0000313" key="2">
    <source>
        <dbReference type="EMBL" id="BDU68955.1"/>
    </source>
</evidence>
<evidence type="ECO:0000313" key="3">
    <source>
        <dbReference type="Proteomes" id="UP001242010"/>
    </source>
</evidence>
<proteinExistence type="predicted"/>
<dbReference type="Proteomes" id="UP001242010">
    <property type="component" value="Chromosome"/>
</dbReference>
<organism evidence="2 3">
    <name type="scientific">Geothrix oryzae</name>
    <dbReference type="NCBI Taxonomy" id="2927975"/>
    <lineage>
        <taxon>Bacteria</taxon>
        <taxon>Pseudomonadati</taxon>
        <taxon>Acidobacteriota</taxon>
        <taxon>Holophagae</taxon>
        <taxon>Holophagales</taxon>
        <taxon>Holophagaceae</taxon>
        <taxon>Geothrix</taxon>
    </lineage>
</organism>